<gene>
    <name evidence="1" type="ORF">S01H1_53977</name>
</gene>
<sequence length="41" mass="4397">MTTKTGRNASVKKGTYTVAELASWSLDLSNDEIDTTVFGST</sequence>
<reference evidence="1" key="1">
    <citation type="journal article" date="2014" name="Front. Microbiol.">
        <title>High frequency of phylogenetically diverse reductive dehalogenase-homologous genes in deep subseafloor sedimentary metagenomes.</title>
        <authorList>
            <person name="Kawai M."/>
            <person name="Futagami T."/>
            <person name="Toyoda A."/>
            <person name="Takaki Y."/>
            <person name="Nishi S."/>
            <person name="Hori S."/>
            <person name="Arai W."/>
            <person name="Tsubouchi T."/>
            <person name="Morono Y."/>
            <person name="Uchiyama I."/>
            <person name="Ito T."/>
            <person name="Fujiyama A."/>
            <person name="Inagaki F."/>
            <person name="Takami H."/>
        </authorList>
    </citation>
    <scope>NUCLEOTIDE SEQUENCE</scope>
    <source>
        <strain evidence="1">Expedition CK06-06</strain>
    </source>
</reference>
<dbReference type="EMBL" id="BARS01034987">
    <property type="protein sequence ID" value="GAG27509.1"/>
    <property type="molecule type" value="Genomic_DNA"/>
</dbReference>
<organism evidence="1">
    <name type="scientific">marine sediment metagenome</name>
    <dbReference type="NCBI Taxonomy" id="412755"/>
    <lineage>
        <taxon>unclassified sequences</taxon>
        <taxon>metagenomes</taxon>
        <taxon>ecological metagenomes</taxon>
    </lineage>
</organism>
<feature type="non-terminal residue" evidence="1">
    <location>
        <position position="41"/>
    </location>
</feature>
<accession>X0W9A6</accession>
<comment type="caution">
    <text evidence="1">The sequence shown here is derived from an EMBL/GenBank/DDBJ whole genome shotgun (WGS) entry which is preliminary data.</text>
</comment>
<dbReference type="AlphaFoldDB" id="X0W9A6"/>
<name>X0W9A6_9ZZZZ</name>
<protein>
    <submittedName>
        <fullName evidence="1">Uncharacterized protein</fullName>
    </submittedName>
</protein>
<evidence type="ECO:0000313" key="1">
    <source>
        <dbReference type="EMBL" id="GAG27509.1"/>
    </source>
</evidence>
<proteinExistence type="predicted"/>